<dbReference type="Gene3D" id="3.30.70.270">
    <property type="match status" value="1"/>
</dbReference>
<dbReference type="CDD" id="cd01949">
    <property type="entry name" value="GGDEF"/>
    <property type="match status" value="1"/>
</dbReference>
<evidence type="ECO:0000259" key="7">
    <source>
        <dbReference type="PROSITE" id="PS50112"/>
    </source>
</evidence>
<evidence type="ECO:0000256" key="5">
    <source>
        <dbReference type="ARBA" id="ARBA00023136"/>
    </source>
</evidence>
<dbReference type="HOGENOM" id="CLU_016083_0_0_9"/>
<comment type="subcellular location">
    <subcellularLocation>
        <location evidence="1">Cell membrane</location>
        <topology evidence="1">Multi-pass membrane protein</topology>
    </subcellularLocation>
</comment>
<dbReference type="InterPro" id="IPR033479">
    <property type="entry name" value="dCache_1"/>
</dbReference>
<name>D3ABS1_9FIRM</name>
<dbReference type="InterPro" id="IPR035965">
    <property type="entry name" value="PAS-like_dom_sf"/>
</dbReference>
<dbReference type="PANTHER" id="PTHR46663">
    <property type="entry name" value="DIGUANYLATE CYCLASE DGCT-RELATED"/>
    <property type="match status" value="1"/>
</dbReference>
<dbReference type="PROSITE" id="PS50112">
    <property type="entry name" value="PAS"/>
    <property type="match status" value="1"/>
</dbReference>
<evidence type="ECO:0000313" key="9">
    <source>
        <dbReference type="EMBL" id="EFD00744.1"/>
    </source>
</evidence>
<dbReference type="EMBL" id="ACIO01000073">
    <property type="protein sequence ID" value="EFD00744.1"/>
    <property type="molecule type" value="Genomic_DNA"/>
</dbReference>
<dbReference type="InterPro" id="IPR000160">
    <property type="entry name" value="GGDEF_dom"/>
</dbReference>
<dbReference type="RefSeq" id="WP_006771591.1">
    <property type="nucleotide sequence ID" value="NZ_GG667616.1"/>
</dbReference>
<dbReference type="InterPro" id="IPR052163">
    <property type="entry name" value="DGC-Regulatory_Protein"/>
</dbReference>
<dbReference type="Pfam" id="PF02743">
    <property type="entry name" value="dCache_1"/>
    <property type="match status" value="1"/>
</dbReference>
<proteinExistence type="predicted"/>
<protein>
    <submittedName>
        <fullName evidence="9">Diguanylate cyclase (GGDEF) domain protein</fullName>
    </submittedName>
</protein>
<evidence type="ECO:0000259" key="8">
    <source>
        <dbReference type="PROSITE" id="PS50887"/>
    </source>
</evidence>
<evidence type="ECO:0000313" key="10">
    <source>
        <dbReference type="Proteomes" id="UP000004968"/>
    </source>
</evidence>
<dbReference type="Proteomes" id="UP000004968">
    <property type="component" value="Unassembled WGS sequence"/>
</dbReference>
<reference evidence="9 10" key="1">
    <citation type="submission" date="2010-01" db="EMBL/GenBank/DDBJ databases">
        <authorList>
            <person name="Weinstock G."/>
            <person name="Sodergren E."/>
            <person name="Clifton S."/>
            <person name="Fulton L."/>
            <person name="Fulton B."/>
            <person name="Courtney L."/>
            <person name="Fronick C."/>
            <person name="Harrison M."/>
            <person name="Strong C."/>
            <person name="Farmer C."/>
            <person name="Delahaunty K."/>
            <person name="Markovic C."/>
            <person name="Hall O."/>
            <person name="Minx P."/>
            <person name="Tomlinson C."/>
            <person name="Mitreva M."/>
            <person name="Nelson J."/>
            <person name="Hou S."/>
            <person name="Wollam A."/>
            <person name="Pepin K.H."/>
            <person name="Johnson M."/>
            <person name="Bhonagiri V."/>
            <person name="Nash W.E."/>
            <person name="Warren W."/>
            <person name="Chinwalla A."/>
            <person name="Mardis E.R."/>
            <person name="Wilson R.K."/>
        </authorList>
    </citation>
    <scope>NUCLEOTIDE SEQUENCE [LARGE SCALE GENOMIC DNA]</scope>
    <source>
        <strain evidence="9 10">DSM 13479</strain>
    </source>
</reference>
<dbReference type="InterPro" id="IPR043128">
    <property type="entry name" value="Rev_trsase/Diguanyl_cyclase"/>
</dbReference>
<keyword evidence="4 6" id="KW-1133">Transmembrane helix</keyword>
<gene>
    <name evidence="9" type="ORF">CLOSTHATH_01049</name>
</gene>
<dbReference type="GO" id="GO:0005886">
    <property type="term" value="C:plasma membrane"/>
    <property type="evidence" value="ECO:0007669"/>
    <property type="project" value="UniProtKB-SubCell"/>
</dbReference>
<dbReference type="Pfam" id="PF00990">
    <property type="entry name" value="GGDEF"/>
    <property type="match status" value="1"/>
</dbReference>
<dbReference type="InterPro" id="IPR029787">
    <property type="entry name" value="Nucleotide_cyclase"/>
</dbReference>
<feature type="domain" description="PAS" evidence="7">
    <location>
        <begin position="322"/>
        <end position="386"/>
    </location>
</feature>
<evidence type="ECO:0000256" key="2">
    <source>
        <dbReference type="ARBA" id="ARBA00022475"/>
    </source>
</evidence>
<sequence>MRFYKKPLFAISVSLFLVLAVIIITTLVYSNSVHKALQEETDAYMEELTKQNARLICERIKSDQTYLEGLAASISELDVPLSSPQTLRILSQWIDITRFKWMAAADKEGRLYVPDYPETPDISQEPYFQSAMNGSSSVMWLPEVDGKSEKLVISVPITDNGQPEGVLLGRYSMENLSELFTVGAFDGKGYNYVIKSNGSIIFRALTDPIASNYKTLNDIAENTSSTLTSDDVKVMLRNMKSGTGGSIIYNRDGQERIMKFIPVGINDWNLALVIPSNVIDAKAQSIIRSTSFYSAVIILSFSVVASLLFYLKHQNHRTLQKSYENIQSIYRTVPSSVVQFKNNRDYSILSANDAFYNFLAYSPQEYNKRIGSFLLPIIHPQDRDSIASLPVGLSEHEFRVLDANGQTKWVYGNFDCSNTSQTVLCAFFDISEQKKLLMNAEQEAMIDPLTGVKNRLAVEKILSALLHKENRSGALIMLDLDRFKQVNDTLGHPEGDRVLQKFAHCLIEIFGSNSFVARLGGDEFIVFSNEIALPEDAARKARQLIDIMAQRLEMEEKKCGLAVSIGIAFYPSDADSLTELIKLADQALYHAKHNGGKRYMLYSEKQKREKV</sequence>
<keyword evidence="3 6" id="KW-0812">Transmembrane</keyword>
<dbReference type="AlphaFoldDB" id="D3ABS1"/>
<organism evidence="9 10">
    <name type="scientific">Hungatella hathewayi DSM 13479</name>
    <dbReference type="NCBI Taxonomy" id="566550"/>
    <lineage>
        <taxon>Bacteria</taxon>
        <taxon>Bacillati</taxon>
        <taxon>Bacillota</taxon>
        <taxon>Clostridia</taxon>
        <taxon>Lachnospirales</taxon>
        <taxon>Lachnospiraceae</taxon>
        <taxon>Hungatella</taxon>
    </lineage>
</organism>
<dbReference type="NCBIfam" id="TIGR00254">
    <property type="entry name" value="GGDEF"/>
    <property type="match status" value="1"/>
</dbReference>
<dbReference type="SMART" id="SM00267">
    <property type="entry name" value="GGDEF"/>
    <property type="match status" value="1"/>
</dbReference>
<evidence type="ECO:0000256" key="1">
    <source>
        <dbReference type="ARBA" id="ARBA00004651"/>
    </source>
</evidence>
<evidence type="ECO:0000256" key="3">
    <source>
        <dbReference type="ARBA" id="ARBA00022692"/>
    </source>
</evidence>
<feature type="transmembrane region" description="Helical" evidence="6">
    <location>
        <begin position="7"/>
        <end position="29"/>
    </location>
</feature>
<feature type="transmembrane region" description="Helical" evidence="6">
    <location>
        <begin position="292"/>
        <end position="311"/>
    </location>
</feature>
<dbReference type="SUPFAM" id="SSF55073">
    <property type="entry name" value="Nucleotide cyclase"/>
    <property type="match status" value="1"/>
</dbReference>
<dbReference type="PANTHER" id="PTHR46663:SF3">
    <property type="entry name" value="SLL0267 PROTEIN"/>
    <property type="match status" value="1"/>
</dbReference>
<dbReference type="SUPFAM" id="SSF55785">
    <property type="entry name" value="PYP-like sensor domain (PAS domain)"/>
    <property type="match status" value="1"/>
</dbReference>
<accession>D3ABS1</accession>
<keyword evidence="2" id="KW-1003">Cell membrane</keyword>
<keyword evidence="5 6" id="KW-0472">Membrane</keyword>
<dbReference type="GeneID" id="93152982"/>
<feature type="domain" description="GGDEF" evidence="8">
    <location>
        <begin position="471"/>
        <end position="604"/>
    </location>
</feature>
<dbReference type="CDD" id="cd00130">
    <property type="entry name" value="PAS"/>
    <property type="match status" value="1"/>
</dbReference>
<evidence type="ECO:0000256" key="6">
    <source>
        <dbReference type="SAM" id="Phobius"/>
    </source>
</evidence>
<dbReference type="Gene3D" id="3.30.450.20">
    <property type="entry name" value="PAS domain"/>
    <property type="match status" value="2"/>
</dbReference>
<dbReference type="InterPro" id="IPR000014">
    <property type="entry name" value="PAS"/>
</dbReference>
<comment type="caution">
    <text evidence="9">The sequence shown here is derived from an EMBL/GenBank/DDBJ whole genome shotgun (WGS) entry which is preliminary data.</text>
</comment>
<dbReference type="PROSITE" id="PS50887">
    <property type="entry name" value="GGDEF"/>
    <property type="match status" value="1"/>
</dbReference>
<evidence type="ECO:0000256" key="4">
    <source>
        <dbReference type="ARBA" id="ARBA00022989"/>
    </source>
</evidence>